<organism evidence="2 3">
    <name type="scientific">Aquimarina mytili</name>
    <dbReference type="NCBI Taxonomy" id="874423"/>
    <lineage>
        <taxon>Bacteria</taxon>
        <taxon>Pseudomonadati</taxon>
        <taxon>Bacteroidota</taxon>
        <taxon>Flavobacteriia</taxon>
        <taxon>Flavobacteriales</taxon>
        <taxon>Flavobacteriaceae</taxon>
        <taxon>Aquimarina</taxon>
    </lineage>
</organism>
<protein>
    <submittedName>
        <fullName evidence="2">Uncharacterized protein</fullName>
    </submittedName>
</protein>
<evidence type="ECO:0000256" key="1">
    <source>
        <dbReference type="SAM" id="Coils"/>
    </source>
</evidence>
<comment type="caution">
    <text evidence="2">The sequence shown here is derived from an EMBL/GenBank/DDBJ whole genome shotgun (WGS) entry which is preliminary data.</text>
</comment>
<dbReference type="PROSITE" id="PS51257">
    <property type="entry name" value="PROKAR_LIPOPROTEIN"/>
    <property type="match status" value="1"/>
</dbReference>
<dbReference type="EMBL" id="JAERQJ010000002">
    <property type="protein sequence ID" value="MBL0682846.1"/>
    <property type="molecule type" value="Genomic_DNA"/>
</dbReference>
<proteinExistence type="predicted"/>
<dbReference type="Proteomes" id="UP000651057">
    <property type="component" value="Unassembled WGS sequence"/>
</dbReference>
<dbReference type="RefSeq" id="WP_201917294.1">
    <property type="nucleotide sequence ID" value="NZ_BAABAX010000023.1"/>
</dbReference>
<keyword evidence="1" id="KW-0175">Coiled coil</keyword>
<accession>A0A936ZXE3</accession>
<evidence type="ECO:0000313" key="3">
    <source>
        <dbReference type="Proteomes" id="UP000651057"/>
    </source>
</evidence>
<dbReference type="AlphaFoldDB" id="A0A936ZXE3"/>
<gene>
    <name evidence="2" type="ORF">JJQ60_04905</name>
</gene>
<evidence type="ECO:0000313" key="2">
    <source>
        <dbReference type="EMBL" id="MBL0682846.1"/>
    </source>
</evidence>
<sequence>MKKIHNLKTVALLIGVFWIVSCEKSDLVNETNQSLEIEEVEKNNLNQKNEGFKSTTGNDGEILKDFKETVSPVLKVHFDDDVPLQEAMLKFDKEVKNYLSNQSKQINKDFSTEWYYRVWVKTGTQTYNETDGPVGAYIRFTTSAGGYTPAFNWMNGAGNSLDGGYDGYLFRGAIPGAAVEWVEVDYGHLYLKGMNGWFVKEFICQLWQSDQTIPATGFSQFWSYPNVWLDNDTADAWDYYYSGNIGTGRINF</sequence>
<reference evidence="2" key="1">
    <citation type="submission" date="2021-01" db="EMBL/GenBank/DDBJ databases">
        <authorList>
            <person name="Zhong Y.L."/>
        </authorList>
    </citation>
    <scope>NUCLEOTIDE SEQUENCE</scope>
    <source>
        <strain evidence="2">KCTC 23302</strain>
    </source>
</reference>
<keyword evidence="3" id="KW-1185">Reference proteome</keyword>
<name>A0A936ZXE3_9FLAO</name>
<feature type="coiled-coil region" evidence="1">
    <location>
        <begin position="28"/>
        <end position="55"/>
    </location>
</feature>